<dbReference type="Gene3D" id="1.20.5.510">
    <property type="entry name" value="Single helix bin"/>
    <property type="match status" value="1"/>
</dbReference>
<evidence type="ECO:0000256" key="3">
    <source>
        <dbReference type="SAM" id="SignalP"/>
    </source>
</evidence>
<keyword evidence="6" id="KW-1185">Reference proteome</keyword>
<feature type="region of interest" description="Disordered" evidence="1">
    <location>
        <begin position="358"/>
        <end position="377"/>
    </location>
</feature>
<feature type="compositionally biased region" description="Low complexity" evidence="1">
    <location>
        <begin position="709"/>
        <end position="744"/>
    </location>
</feature>
<name>A0A1X2GU21_9FUNG</name>
<accession>A0A1X2GU21</accession>
<dbReference type="Pfam" id="PF24681">
    <property type="entry name" value="Kelch_KLHDC2_KLHL20_DRC7"/>
    <property type="match status" value="1"/>
</dbReference>
<comment type="caution">
    <text evidence="5">The sequence shown here is derived from an EMBL/GenBank/DDBJ whole genome shotgun (WGS) entry which is preliminary data.</text>
</comment>
<feature type="compositionally biased region" description="Polar residues" evidence="1">
    <location>
        <begin position="679"/>
        <end position="698"/>
    </location>
</feature>
<dbReference type="Gene3D" id="1.10.510.10">
    <property type="entry name" value="Transferase(Phosphotransferase) domain 1"/>
    <property type="match status" value="1"/>
</dbReference>
<feature type="domain" description="Protein kinase" evidence="4">
    <location>
        <begin position="888"/>
        <end position="1223"/>
    </location>
</feature>
<keyword evidence="2" id="KW-1133">Transmembrane helix</keyword>
<keyword evidence="2" id="KW-0472">Membrane</keyword>
<dbReference type="InterPro" id="IPR000719">
    <property type="entry name" value="Prot_kinase_dom"/>
</dbReference>
<evidence type="ECO:0000313" key="6">
    <source>
        <dbReference type="Proteomes" id="UP000242146"/>
    </source>
</evidence>
<dbReference type="GO" id="GO:0010506">
    <property type="term" value="P:regulation of autophagy"/>
    <property type="evidence" value="ECO:0007669"/>
    <property type="project" value="InterPro"/>
</dbReference>
<feature type="compositionally biased region" description="Low complexity" evidence="1">
    <location>
        <begin position="804"/>
        <end position="821"/>
    </location>
</feature>
<organism evidence="5 6">
    <name type="scientific">Hesseltinella vesiculosa</name>
    <dbReference type="NCBI Taxonomy" id="101127"/>
    <lineage>
        <taxon>Eukaryota</taxon>
        <taxon>Fungi</taxon>
        <taxon>Fungi incertae sedis</taxon>
        <taxon>Mucoromycota</taxon>
        <taxon>Mucoromycotina</taxon>
        <taxon>Mucoromycetes</taxon>
        <taxon>Mucorales</taxon>
        <taxon>Cunninghamellaceae</taxon>
        <taxon>Hesseltinella</taxon>
    </lineage>
</organism>
<feature type="region of interest" description="Disordered" evidence="1">
    <location>
        <begin position="803"/>
        <end position="887"/>
    </location>
</feature>
<dbReference type="SUPFAM" id="SSF117281">
    <property type="entry name" value="Kelch motif"/>
    <property type="match status" value="1"/>
</dbReference>
<dbReference type="InterPro" id="IPR015915">
    <property type="entry name" value="Kelch-typ_b-propeller"/>
</dbReference>
<dbReference type="Proteomes" id="UP000242146">
    <property type="component" value="Unassembled WGS sequence"/>
</dbReference>
<dbReference type="OrthoDB" id="45365at2759"/>
<dbReference type="AlphaFoldDB" id="A0A1X2GU21"/>
<dbReference type="PANTHER" id="PTHR24348">
    <property type="entry name" value="SERINE/THREONINE-PROTEIN KINASE UNC-51-RELATED"/>
    <property type="match status" value="1"/>
</dbReference>
<feature type="compositionally biased region" description="Basic and acidic residues" evidence="1">
    <location>
        <begin position="987"/>
        <end position="998"/>
    </location>
</feature>
<feature type="region of interest" description="Disordered" evidence="1">
    <location>
        <begin position="977"/>
        <end position="998"/>
    </location>
</feature>
<feature type="compositionally biased region" description="Low complexity" evidence="1">
    <location>
        <begin position="846"/>
        <end position="862"/>
    </location>
</feature>
<feature type="chain" id="PRO_5013027342" description="Protein kinase domain-containing protein" evidence="3">
    <location>
        <begin position="20"/>
        <end position="1225"/>
    </location>
</feature>
<feature type="compositionally biased region" description="Polar residues" evidence="1">
    <location>
        <begin position="866"/>
        <end position="885"/>
    </location>
</feature>
<dbReference type="Pfam" id="PF00069">
    <property type="entry name" value="Pkinase"/>
    <property type="match status" value="1"/>
</dbReference>
<evidence type="ECO:0000313" key="5">
    <source>
        <dbReference type="EMBL" id="ORX61479.1"/>
    </source>
</evidence>
<dbReference type="SUPFAM" id="SSF56112">
    <property type="entry name" value="Protein kinase-like (PK-like)"/>
    <property type="match status" value="1"/>
</dbReference>
<proteinExistence type="predicted"/>
<dbReference type="GO" id="GO:0005737">
    <property type="term" value="C:cytoplasm"/>
    <property type="evidence" value="ECO:0007669"/>
    <property type="project" value="TreeGrafter"/>
</dbReference>
<dbReference type="InterPro" id="IPR011009">
    <property type="entry name" value="Kinase-like_dom_sf"/>
</dbReference>
<keyword evidence="2" id="KW-0812">Transmembrane</keyword>
<protein>
    <recommendedName>
        <fullName evidence="4">Protein kinase domain-containing protein</fullName>
    </recommendedName>
</protein>
<evidence type="ECO:0000259" key="4">
    <source>
        <dbReference type="PROSITE" id="PS50011"/>
    </source>
</evidence>
<keyword evidence="3" id="KW-0732">Signal</keyword>
<feature type="region of interest" description="Disordered" evidence="1">
    <location>
        <begin position="570"/>
        <end position="602"/>
    </location>
</feature>
<evidence type="ECO:0000256" key="2">
    <source>
        <dbReference type="SAM" id="Phobius"/>
    </source>
</evidence>
<gene>
    <name evidence="5" type="ORF">DM01DRAFT_1380369</name>
</gene>
<dbReference type="GO" id="GO:0005524">
    <property type="term" value="F:ATP binding"/>
    <property type="evidence" value="ECO:0007669"/>
    <property type="project" value="InterPro"/>
</dbReference>
<feature type="compositionally biased region" description="Low complexity" evidence="1">
    <location>
        <begin position="364"/>
        <end position="377"/>
    </location>
</feature>
<feature type="compositionally biased region" description="Polar residues" evidence="1">
    <location>
        <begin position="575"/>
        <end position="602"/>
    </location>
</feature>
<dbReference type="EMBL" id="MCGT01000003">
    <property type="protein sequence ID" value="ORX61479.1"/>
    <property type="molecule type" value="Genomic_DNA"/>
</dbReference>
<feature type="region of interest" description="Disordered" evidence="1">
    <location>
        <begin position="679"/>
        <end position="778"/>
    </location>
</feature>
<dbReference type="Gene3D" id="2.120.10.80">
    <property type="entry name" value="Kelch-type beta propeller"/>
    <property type="match status" value="1"/>
</dbReference>
<feature type="region of interest" description="Disordered" evidence="1">
    <location>
        <begin position="615"/>
        <end position="655"/>
    </location>
</feature>
<feature type="compositionally biased region" description="Polar residues" evidence="1">
    <location>
        <begin position="638"/>
        <end position="647"/>
    </location>
</feature>
<dbReference type="PROSITE" id="PS50011">
    <property type="entry name" value="PROTEIN_KINASE_DOM"/>
    <property type="match status" value="1"/>
</dbReference>
<reference evidence="5 6" key="1">
    <citation type="submission" date="2016-07" db="EMBL/GenBank/DDBJ databases">
        <title>Pervasive Adenine N6-methylation of Active Genes in Fungi.</title>
        <authorList>
            <consortium name="DOE Joint Genome Institute"/>
            <person name="Mondo S.J."/>
            <person name="Dannebaum R.O."/>
            <person name="Kuo R.C."/>
            <person name="Labutti K."/>
            <person name="Haridas S."/>
            <person name="Kuo A."/>
            <person name="Salamov A."/>
            <person name="Ahrendt S.R."/>
            <person name="Lipzen A."/>
            <person name="Sullivan W."/>
            <person name="Andreopoulos W.B."/>
            <person name="Clum A."/>
            <person name="Lindquist E."/>
            <person name="Daum C."/>
            <person name="Ramamoorthy G.K."/>
            <person name="Gryganskyi A."/>
            <person name="Culley D."/>
            <person name="Magnuson J.K."/>
            <person name="James T.Y."/>
            <person name="O'Malley M.A."/>
            <person name="Stajich J.E."/>
            <person name="Spatafora J.W."/>
            <person name="Visel A."/>
            <person name="Grigoriev I.V."/>
        </authorList>
    </citation>
    <scope>NUCLEOTIDE SEQUENCE [LARGE SCALE GENOMIC DNA]</scope>
    <source>
        <strain evidence="5 6">NRRL 3301</strain>
    </source>
</reference>
<evidence type="ECO:0000256" key="1">
    <source>
        <dbReference type="SAM" id="MobiDB-lite"/>
    </source>
</evidence>
<sequence>MTTMHLSFLFLVYLSTCLAQSVSPGTQSTNVPWKSGHASVFQAPYVVVYGGTTDTAGNTTSAIGSNTVWVWHSQNKTWYNAQALSNYATNDQQVFVQAIPLPSSGQTLILASNTSSNGSLLQKLDTNVWAWTNPTSNNPPATSSGYSMSVVSNRIYTYGGVSVDGNGNRMNSAVQNSLYFLDANSYSWSSGSNGPAITDHSTCYLASCNCLVTFGGTETGNPADAQRNIYIYDINSSTWNLQISPSSVNGAIPGPRRLHTATCLNNQMIVYGGGTTTPSDPDVWVLDASAYPNLTWHQQPVANPDQGPRVRMGHSAVLDSTDKKIYIFGGWGSSATSDNNMYILDYSSWSWSFVTPAGAPSGQPGPTSPNSPSDSSSANVGAIAGGVVGGVAVLAILVTLGILFYRRRRRQQKTAQQVHNEKKMMDQDDDDQDDYYWRYGAQMMDDDSSGARANPNRVSKAWTSGTQDSLYRRSDYALGMTASSSHGDVPNAVLEEMVTASASEDGTLPYSLTGSRQSRQASKIFLTNELASAGQVPNEIITQKPNEFSVPASQFAAHMNNSIRIHHYHSDHEGSVSSRQQDSAHLSDASSQNHNPASQPLSGSLEVLRSIKTNTTATTTHNVPISHTYHQGPASFSRAFSTNSNTLRGREDDSMSVLPEHTAPIQYIPGASKQFSVATTATNNSAPSQLQSSSTGTPSAIPLTHHQYPSSSVPVARPVSSSPTTSTSTPANPYLLHHQHPPLLSGVLSTSDTDTKTPEAAASSSSSPPPQPIAHPARDPTMVLYDSVSPLDRLATLGNTSLLSSQAQQATHHATSPTTAANDDDKEITPPNTSGQPPATPHPAQLTTSTPSTSSSRSSLPPVNVPQDTSGSTQAPSSDQPSTSNLDDKQARALAIGNMLPRRYHLDRHLAPMIGPTNSILYITNTAQQDTPAVIKTFGRREAWERECRTLVKLKSPFVVDLLEVLTIQDESLATTTSTNASSATIDTDHPNDLLRHDDNDDDRVKYLTVMERLDETLATFIRRTRPSSSNDLAASRASEAHIKTVAKDIVCCLQWVHEKGIAFCDLKPSNLMHKENGQWKLIDFEASRTIGEECVGVITPRYCPPEVARATTYGLEGANGVVATASVDWWALGCVIYELETKRPLFSNTIKDETILHFVSHPSSSTPILNNGLRWNDHKELEIPQLDRQVKDPQARQLIRQLLSRNPAERGTAAQLLDHPYFKS</sequence>
<dbReference type="SMART" id="SM00220">
    <property type="entry name" value="S_TKc"/>
    <property type="match status" value="1"/>
</dbReference>
<feature type="signal peptide" evidence="3">
    <location>
        <begin position="1"/>
        <end position="19"/>
    </location>
</feature>
<dbReference type="STRING" id="101127.A0A1X2GU21"/>
<feature type="transmembrane region" description="Helical" evidence="2">
    <location>
        <begin position="380"/>
        <end position="405"/>
    </location>
</feature>
<dbReference type="GO" id="GO:0004674">
    <property type="term" value="F:protein serine/threonine kinase activity"/>
    <property type="evidence" value="ECO:0007669"/>
    <property type="project" value="InterPro"/>
</dbReference>
<dbReference type="InterPro" id="IPR045269">
    <property type="entry name" value="Atg1-like"/>
</dbReference>